<name>A0A0A1UAA2_ENTIV</name>
<dbReference type="OrthoDB" id="4033880at2759"/>
<dbReference type="RefSeq" id="XP_004258681.1">
    <property type="nucleotide sequence ID" value="XM_004258633.1"/>
</dbReference>
<protein>
    <recommendedName>
        <fullName evidence="2">ENTH domain-containing protein</fullName>
    </recommendedName>
</protein>
<evidence type="ECO:0000256" key="1">
    <source>
        <dbReference type="SAM" id="MobiDB-lite"/>
    </source>
</evidence>
<dbReference type="EMBL" id="KB206411">
    <property type="protein sequence ID" value="ELP91910.1"/>
    <property type="molecule type" value="Genomic_DNA"/>
</dbReference>
<feature type="compositionally biased region" description="Basic and acidic residues" evidence="1">
    <location>
        <begin position="114"/>
        <end position="131"/>
    </location>
</feature>
<sequence>MVNGSPEAVELIKRRAIEVKTLHSFQKIKESTGADVGVNIRERSIALSELISDENLLDKKRNAPDKEKNELLNEATVSLDYKTSITEKHEERKKVELASIVLKESDDTESSEITSDRSEKTNPVPQKRDDPLVSPRYQTGQNVFDVLDQRPRSASVSCKVISAPNSTKNTLAKPVKKTVSPAQRPDQRINEKPKLDAFDLLGMKPTQQPANTMPIQNVRPFPDVLPQQTQPTQQYGVFSFDQKPVPQSVSAGVPTNQNDSFVFDEQRPRNLDGKVETEKFKGIDFSVLTIDSLASKPKTQTVQQPQVRKTLGQL</sequence>
<evidence type="ECO:0000313" key="3">
    <source>
        <dbReference type="EMBL" id="ELP91910.1"/>
    </source>
</evidence>
<dbReference type="Gene3D" id="1.25.40.90">
    <property type="match status" value="1"/>
</dbReference>
<reference evidence="3 4" key="1">
    <citation type="submission" date="2012-10" db="EMBL/GenBank/DDBJ databases">
        <authorList>
            <person name="Zafar N."/>
            <person name="Inman J."/>
            <person name="Hall N."/>
            <person name="Lorenzi H."/>
            <person name="Caler E."/>
        </authorList>
    </citation>
    <scope>NUCLEOTIDE SEQUENCE [LARGE SCALE GENOMIC DNA]</scope>
    <source>
        <strain evidence="3 4">IP1</strain>
    </source>
</reference>
<dbReference type="SUPFAM" id="SSF48464">
    <property type="entry name" value="ENTH/VHS domain"/>
    <property type="match status" value="1"/>
</dbReference>
<proteinExistence type="predicted"/>
<dbReference type="VEuPathDB" id="AmoebaDB:EIN_398800"/>
<evidence type="ECO:0000259" key="2">
    <source>
        <dbReference type="PROSITE" id="PS50942"/>
    </source>
</evidence>
<dbReference type="InterPro" id="IPR013809">
    <property type="entry name" value="ENTH"/>
</dbReference>
<dbReference type="OMA" id="QTHENVF"/>
<feature type="domain" description="ENTH" evidence="2">
    <location>
        <begin position="1"/>
        <end position="61"/>
    </location>
</feature>
<dbReference type="GeneID" id="14890861"/>
<keyword evidence="4" id="KW-1185">Reference proteome</keyword>
<organism evidence="3 4">
    <name type="scientific">Entamoeba invadens IP1</name>
    <dbReference type="NCBI Taxonomy" id="370355"/>
    <lineage>
        <taxon>Eukaryota</taxon>
        <taxon>Amoebozoa</taxon>
        <taxon>Evosea</taxon>
        <taxon>Archamoebae</taxon>
        <taxon>Mastigamoebida</taxon>
        <taxon>Entamoebidae</taxon>
        <taxon>Entamoeba</taxon>
    </lineage>
</organism>
<dbReference type="PROSITE" id="PS50942">
    <property type="entry name" value="ENTH"/>
    <property type="match status" value="1"/>
</dbReference>
<dbReference type="AlphaFoldDB" id="A0A0A1UAA2"/>
<gene>
    <name evidence="3" type="ORF">EIN_398800</name>
</gene>
<dbReference type="InterPro" id="IPR008942">
    <property type="entry name" value="ENTH_VHS"/>
</dbReference>
<accession>A0A0A1UAA2</accession>
<evidence type="ECO:0000313" key="4">
    <source>
        <dbReference type="Proteomes" id="UP000014680"/>
    </source>
</evidence>
<dbReference type="Pfam" id="PF01417">
    <property type="entry name" value="ENTH"/>
    <property type="match status" value="1"/>
</dbReference>
<feature type="region of interest" description="Disordered" evidence="1">
    <location>
        <begin position="105"/>
        <end position="136"/>
    </location>
</feature>
<dbReference type="Proteomes" id="UP000014680">
    <property type="component" value="Unassembled WGS sequence"/>
</dbReference>
<dbReference type="KEGG" id="eiv:EIN_398800"/>